<keyword evidence="6" id="KW-1185">Reference proteome</keyword>
<dbReference type="SMART" id="SM00856">
    <property type="entry name" value="PMEI"/>
    <property type="match status" value="1"/>
</dbReference>
<dbReference type="Gene3D" id="1.20.140.40">
    <property type="entry name" value="Invertase/pectin methylesterase inhibitor family protein"/>
    <property type="match status" value="1"/>
</dbReference>
<evidence type="ECO:0000313" key="5">
    <source>
        <dbReference type="EMBL" id="KAG9442065.1"/>
    </source>
</evidence>
<sequence>MFFFSFTNLSSAENIDLDVIRSVCKTTPEPDFCVSILSADPNSKGKDFHGLAELAINLANEKGKAVVAYVNDLLKKTTERVLKEILGICLSDYDSGVVDGTAEGLDEFNNSNYKSSLLLISGSAAAAKNCDATFDQPPTRENVLKDLNKTMSQYLLVAAALVRNYVPAG</sequence>
<evidence type="ECO:0000259" key="4">
    <source>
        <dbReference type="SMART" id="SM00856"/>
    </source>
</evidence>
<keyword evidence="1" id="KW-0732">Signal</keyword>
<dbReference type="EMBL" id="JAINDJ010000007">
    <property type="protein sequence ID" value="KAG9442065.1"/>
    <property type="molecule type" value="Genomic_DNA"/>
</dbReference>
<dbReference type="Proteomes" id="UP000825729">
    <property type="component" value="Unassembled WGS sequence"/>
</dbReference>
<dbReference type="InterPro" id="IPR006501">
    <property type="entry name" value="Pectinesterase_inhib_dom"/>
</dbReference>
<evidence type="ECO:0000313" key="6">
    <source>
        <dbReference type="Proteomes" id="UP000825729"/>
    </source>
</evidence>
<name>A0AAV7DZI2_ARIFI</name>
<dbReference type="InterPro" id="IPR052421">
    <property type="entry name" value="PCW_Enzyme_Inhibitor"/>
</dbReference>
<comment type="similarity">
    <text evidence="3">Belongs to the PMEI family.</text>
</comment>
<dbReference type="Pfam" id="PF04043">
    <property type="entry name" value="PMEI"/>
    <property type="match status" value="1"/>
</dbReference>
<dbReference type="SUPFAM" id="SSF101148">
    <property type="entry name" value="Plant invertase/pectin methylesterase inhibitor"/>
    <property type="match status" value="1"/>
</dbReference>
<evidence type="ECO:0000256" key="3">
    <source>
        <dbReference type="ARBA" id="ARBA00038471"/>
    </source>
</evidence>
<evidence type="ECO:0000256" key="1">
    <source>
        <dbReference type="ARBA" id="ARBA00022729"/>
    </source>
</evidence>
<organism evidence="5 6">
    <name type="scientific">Aristolochia fimbriata</name>
    <name type="common">White veined hardy Dutchman's pipe vine</name>
    <dbReference type="NCBI Taxonomy" id="158543"/>
    <lineage>
        <taxon>Eukaryota</taxon>
        <taxon>Viridiplantae</taxon>
        <taxon>Streptophyta</taxon>
        <taxon>Embryophyta</taxon>
        <taxon>Tracheophyta</taxon>
        <taxon>Spermatophyta</taxon>
        <taxon>Magnoliopsida</taxon>
        <taxon>Magnoliidae</taxon>
        <taxon>Piperales</taxon>
        <taxon>Aristolochiaceae</taxon>
        <taxon>Aristolochia</taxon>
    </lineage>
</organism>
<keyword evidence="2" id="KW-1015">Disulfide bond</keyword>
<accession>A0AAV7DZI2</accession>
<proteinExistence type="inferred from homology"/>
<dbReference type="AlphaFoldDB" id="A0AAV7DZI2"/>
<dbReference type="PANTHER" id="PTHR36710">
    <property type="entry name" value="PECTINESTERASE INHIBITOR-LIKE"/>
    <property type="match status" value="1"/>
</dbReference>
<evidence type="ECO:0000256" key="2">
    <source>
        <dbReference type="ARBA" id="ARBA00023157"/>
    </source>
</evidence>
<dbReference type="GO" id="GO:0004857">
    <property type="term" value="F:enzyme inhibitor activity"/>
    <property type="evidence" value="ECO:0007669"/>
    <property type="project" value="InterPro"/>
</dbReference>
<dbReference type="NCBIfam" id="TIGR01614">
    <property type="entry name" value="PME_inhib"/>
    <property type="match status" value="1"/>
</dbReference>
<dbReference type="InterPro" id="IPR035513">
    <property type="entry name" value="Invertase/methylesterase_inhib"/>
</dbReference>
<dbReference type="PANTHER" id="PTHR36710:SF18">
    <property type="entry name" value="PECTINESTERASE INHIBITOR 5-RELATED"/>
    <property type="match status" value="1"/>
</dbReference>
<protein>
    <recommendedName>
        <fullName evidence="4">Pectinesterase inhibitor domain-containing protein</fullName>
    </recommendedName>
</protein>
<comment type="caution">
    <text evidence="5">The sequence shown here is derived from an EMBL/GenBank/DDBJ whole genome shotgun (WGS) entry which is preliminary data.</text>
</comment>
<reference evidence="5 6" key="1">
    <citation type="submission" date="2021-07" db="EMBL/GenBank/DDBJ databases">
        <title>The Aristolochia fimbriata genome: insights into angiosperm evolution, floral development and chemical biosynthesis.</title>
        <authorList>
            <person name="Jiao Y."/>
        </authorList>
    </citation>
    <scope>NUCLEOTIDE SEQUENCE [LARGE SCALE GENOMIC DNA]</scope>
    <source>
        <strain evidence="5">IBCAS-2021</strain>
        <tissue evidence="5">Leaf</tissue>
    </source>
</reference>
<gene>
    <name evidence="5" type="ORF">H6P81_017919</name>
</gene>
<feature type="domain" description="Pectinesterase inhibitor" evidence="4">
    <location>
        <begin position="15"/>
        <end position="161"/>
    </location>
</feature>